<dbReference type="SUPFAM" id="SSF143870">
    <property type="entry name" value="PF0523-like"/>
    <property type="match status" value="1"/>
</dbReference>
<organism evidence="3 4">
    <name type="scientific">Haloplanus aerogenes</name>
    <dbReference type="NCBI Taxonomy" id="660522"/>
    <lineage>
        <taxon>Archaea</taxon>
        <taxon>Methanobacteriati</taxon>
        <taxon>Methanobacteriota</taxon>
        <taxon>Stenosarchaea group</taxon>
        <taxon>Halobacteria</taxon>
        <taxon>Halobacteriales</taxon>
        <taxon>Haloferacaceae</taxon>
        <taxon>Haloplanus</taxon>
    </lineage>
</organism>
<dbReference type="PIRSF" id="PIRSF022062">
    <property type="entry name" value="UCP022062"/>
    <property type="match status" value="1"/>
</dbReference>
<dbReference type="InterPro" id="IPR036504">
    <property type="entry name" value="CGI121/TPRKB_sf"/>
</dbReference>
<dbReference type="Gene3D" id="3.30.2380.10">
    <property type="entry name" value="CGI121/TPRKB"/>
    <property type="match status" value="1"/>
</dbReference>
<accession>A0A3M0D0V7</accession>
<reference evidence="3" key="3">
    <citation type="submission" date="2018-10" db="EMBL/GenBank/DDBJ databases">
        <authorList>
            <person name="Whitman W."/>
            <person name="Huntemann M."/>
            <person name="Clum A."/>
            <person name="Pillay M."/>
            <person name="Palaniappan K."/>
            <person name="Varghese N."/>
            <person name="Mikhailova N."/>
            <person name="Stamatis D."/>
            <person name="Reddy T."/>
            <person name="Daum C."/>
            <person name="Shapiro N."/>
            <person name="Ivanova N."/>
            <person name="Kyrpides N."/>
            <person name="Woyke T."/>
        </authorList>
    </citation>
    <scope>NUCLEOTIDE SEQUENCE</scope>
    <source>
        <strain evidence="3">CGMCC 1.10124</strain>
    </source>
</reference>
<evidence type="ECO:0000313" key="3">
    <source>
        <dbReference type="EMBL" id="RMB13229.1"/>
    </source>
</evidence>
<dbReference type="Pfam" id="PF08617">
    <property type="entry name" value="CGI-121"/>
    <property type="match status" value="1"/>
</dbReference>
<dbReference type="AlphaFoldDB" id="A0A3M0D0V7"/>
<dbReference type="Proteomes" id="UP000277326">
    <property type="component" value="Unassembled WGS sequence"/>
</dbReference>
<name>A0A3M0D0V7_9EURY</name>
<dbReference type="InterPro" id="IPR013926">
    <property type="entry name" value="CGI121/TPRKB"/>
</dbReference>
<dbReference type="Proteomes" id="UP000282007">
    <property type="component" value="Chromosome"/>
</dbReference>
<dbReference type="EMBL" id="REFS01000005">
    <property type="protein sequence ID" value="RMB13229.1"/>
    <property type="molecule type" value="Genomic_DNA"/>
</dbReference>
<reference evidence="2 5" key="2">
    <citation type="submission" date="2018-07" db="EMBL/GenBank/DDBJ databases">
        <title>Genome sequences of Haloplanus aerogenes JCM 16430T.</title>
        <authorList>
            <person name="Kim Y.B."/>
            <person name="Roh S.W."/>
        </authorList>
    </citation>
    <scope>NUCLEOTIDE SEQUENCE [LARGE SCALE GENOMIC DNA]</scope>
    <source>
        <strain evidence="2 5">JCM 16430</strain>
    </source>
</reference>
<dbReference type="EMBL" id="CP034145">
    <property type="protein sequence ID" value="AZH24003.1"/>
    <property type="molecule type" value="Genomic_DNA"/>
</dbReference>
<gene>
    <name evidence="3" type="ORF">ATH50_2561</name>
    <name evidence="2" type="ORF">DU502_00810</name>
</gene>
<dbReference type="OrthoDB" id="69587at2157"/>
<evidence type="ECO:0000256" key="1">
    <source>
        <dbReference type="ARBA" id="ARBA00005546"/>
    </source>
</evidence>
<dbReference type="InterPro" id="IPR016799">
    <property type="entry name" value="UCP022062"/>
</dbReference>
<protein>
    <submittedName>
        <fullName evidence="2">KEOPS complex component</fullName>
    </submittedName>
    <submittedName>
        <fullName evidence="3">KEOPS complex subunit Cgi121</fullName>
    </submittedName>
</protein>
<sequence length="167" mass="17807">MRLIEGDAEIDDLDAFLDDLNAVAADHGVTVQAFDARYVVGRTHLERAVELADRAIARGENVARERGVEILLYAAGRRQIDDALAMGVSEGKTPVVVLVSDADGDGSAEQAAAEAVTELLDPGETLETTDAERVRSFFDITEAELAAVDGDLADLVAERVALLDVEK</sequence>
<dbReference type="RefSeq" id="WP_121921159.1">
    <property type="nucleotide sequence ID" value="NZ_CP034145.1"/>
</dbReference>
<dbReference type="GeneID" id="38469782"/>
<reference evidence="3 4" key="1">
    <citation type="journal article" date="2015" name="Stand. Genomic Sci.">
        <title>Genomic Encyclopedia of Bacterial and Archaeal Type Strains, Phase III: the genomes of soil and plant-associated and newly described type strains.</title>
        <authorList>
            <person name="Whitman W.B."/>
            <person name="Woyke T."/>
            <person name="Klenk H.P."/>
            <person name="Zhou Y."/>
            <person name="Lilburn T.G."/>
            <person name="Beck B.J."/>
            <person name="De Vos P."/>
            <person name="Vandamme P."/>
            <person name="Eisen J.A."/>
            <person name="Garrity G."/>
            <person name="Hugenholtz P."/>
            <person name="Kyrpides N.C."/>
        </authorList>
    </citation>
    <scope>NUCLEOTIDE SEQUENCE [LARGE SCALE GENOMIC DNA]</scope>
    <source>
        <strain evidence="3 4">CGMCC 1.10124</strain>
    </source>
</reference>
<dbReference type="NCBIfam" id="NF011465">
    <property type="entry name" value="PRK14886.1-1"/>
    <property type="match status" value="1"/>
</dbReference>
<proteinExistence type="inferred from homology"/>
<evidence type="ECO:0000313" key="4">
    <source>
        <dbReference type="Proteomes" id="UP000277326"/>
    </source>
</evidence>
<evidence type="ECO:0000313" key="5">
    <source>
        <dbReference type="Proteomes" id="UP000282007"/>
    </source>
</evidence>
<comment type="similarity">
    <text evidence="1">Belongs to the CGI121/TPRKB family.</text>
</comment>
<dbReference type="KEGG" id="haer:DU502_00810"/>
<keyword evidence="5" id="KW-1185">Reference proteome</keyword>
<evidence type="ECO:0000313" key="2">
    <source>
        <dbReference type="EMBL" id="AZH24003.1"/>
    </source>
</evidence>